<protein>
    <submittedName>
        <fullName evidence="1">DUF445 family protein</fullName>
    </submittedName>
</protein>
<keyword evidence="2" id="KW-1185">Reference proteome</keyword>
<sequence length="428" mass="47581">MLDKHLLLQRAKRQALACLMIAAAIFVITVLTQKYSPQVASSWWLELIKMASEAALVGGLADWFAVTALFKPIPSSYPIPHTNIVASNKSAIANNLSEFVKEKFFNPMAIEKLISESDPAKGAGRWLESPQNAQKLSRFLCDALSGMLKVLDDKPVKDFISKTAEKGVRSLDLNQLIATSLNAVTKEGQHQVVLDRLLGKLAGLLSQPDTQEYIADTLIVWLKTEYSRVEKILPSSWLSEQGALIAVKAVSSILEDIYQDQSHPIRLAFDEQVNEFLHDLQHSDDMEQKVNGFKEKIIDDPALKGYLHSSWQRFSEWLLRSLEEKEGKAEQKVSGLLQDLGSSLRGDSELSKAFNKHIGEAAKYMAPELAQFLTAHIRDTINTWNEKDMAEQVELNIGRDLQKVRINGTIVGGCIGAALYGIEVLIGL</sequence>
<accession>A0A6L9MSU5</accession>
<dbReference type="RefSeq" id="WP_163110668.1">
    <property type="nucleotide sequence ID" value="NZ_JAAAWP010000002.1"/>
</dbReference>
<dbReference type="InterPro" id="IPR007383">
    <property type="entry name" value="DUF445"/>
</dbReference>
<gene>
    <name evidence="1" type="ORF">GTW09_05530</name>
</gene>
<name>A0A6L9MSU5_9ALTE</name>
<dbReference type="AlphaFoldDB" id="A0A6L9MSU5"/>
<reference evidence="1 2" key="1">
    <citation type="submission" date="2020-01" db="EMBL/GenBank/DDBJ databases">
        <title>Genomes of bacteria type strains.</title>
        <authorList>
            <person name="Chen J."/>
            <person name="Zhu S."/>
            <person name="Yang J."/>
        </authorList>
    </citation>
    <scope>NUCLEOTIDE SEQUENCE [LARGE SCALE GENOMIC DNA]</scope>
    <source>
        <strain evidence="1 2">LMG 22958</strain>
    </source>
</reference>
<dbReference type="Pfam" id="PF04286">
    <property type="entry name" value="DUF445"/>
    <property type="match status" value="1"/>
</dbReference>
<proteinExistence type="predicted"/>
<dbReference type="EMBL" id="JAAAWP010000002">
    <property type="protein sequence ID" value="NDW20971.1"/>
    <property type="molecule type" value="Genomic_DNA"/>
</dbReference>
<dbReference type="Proteomes" id="UP000478837">
    <property type="component" value="Unassembled WGS sequence"/>
</dbReference>
<dbReference type="GO" id="GO:0005886">
    <property type="term" value="C:plasma membrane"/>
    <property type="evidence" value="ECO:0007669"/>
    <property type="project" value="TreeGrafter"/>
</dbReference>
<organism evidence="1 2">
    <name type="scientific">Alteromonas hispanica</name>
    <dbReference type="NCBI Taxonomy" id="315421"/>
    <lineage>
        <taxon>Bacteria</taxon>
        <taxon>Pseudomonadati</taxon>
        <taxon>Pseudomonadota</taxon>
        <taxon>Gammaproteobacteria</taxon>
        <taxon>Alteromonadales</taxon>
        <taxon>Alteromonadaceae</taxon>
        <taxon>Alteromonas/Salinimonas group</taxon>
        <taxon>Alteromonas</taxon>
    </lineage>
</organism>
<dbReference type="PANTHER" id="PTHR38442">
    <property type="entry name" value="INNER MEMBRANE PROTEIN-RELATED"/>
    <property type="match status" value="1"/>
</dbReference>
<evidence type="ECO:0000313" key="1">
    <source>
        <dbReference type="EMBL" id="NDW20971.1"/>
    </source>
</evidence>
<comment type="caution">
    <text evidence="1">The sequence shown here is derived from an EMBL/GenBank/DDBJ whole genome shotgun (WGS) entry which is preliminary data.</text>
</comment>
<evidence type="ECO:0000313" key="2">
    <source>
        <dbReference type="Proteomes" id="UP000478837"/>
    </source>
</evidence>
<dbReference type="PANTHER" id="PTHR38442:SF1">
    <property type="entry name" value="INNER MEMBRANE PROTEIN"/>
    <property type="match status" value="1"/>
</dbReference>